<sequence>MRTAACPDGQLLVRARRAGDIEKLWATAEVIMTKGCDYLYRAFIPEQEVADAIALSVVGIDYPNFKESVTDHALHHAYYRVWRALSEVQHPAPYSLE</sequence>
<name>A0A839HBL6_9GAMM</name>
<comment type="caution">
    <text evidence="1">The sequence shown here is derived from an EMBL/GenBank/DDBJ whole genome shotgun (WGS) entry which is preliminary data.</text>
</comment>
<evidence type="ECO:0000313" key="1">
    <source>
        <dbReference type="EMBL" id="MBB1126373.1"/>
    </source>
</evidence>
<dbReference type="AlphaFoldDB" id="A0A839HBL6"/>
<organism evidence="1 2">
    <name type="scientific">Thiospirillum jenense</name>
    <dbReference type="NCBI Taxonomy" id="1653858"/>
    <lineage>
        <taxon>Bacteria</taxon>
        <taxon>Pseudomonadati</taxon>
        <taxon>Pseudomonadota</taxon>
        <taxon>Gammaproteobacteria</taxon>
        <taxon>Chromatiales</taxon>
        <taxon>Chromatiaceae</taxon>
        <taxon>Thiospirillum</taxon>
    </lineage>
</organism>
<reference evidence="1 2" key="1">
    <citation type="journal article" date="2020" name="Arch. Microbiol.">
        <title>The genome sequence of the giant phototrophic gammaproteobacterium Thiospirillum jenense gives insight into its physiological properties and phylogenetic relationships.</title>
        <authorList>
            <person name="Imhoff J.F."/>
            <person name="Meyer T.E."/>
            <person name="Kyndt J.A."/>
        </authorList>
    </citation>
    <scope>NUCLEOTIDE SEQUENCE [LARGE SCALE GENOMIC DNA]</scope>
    <source>
        <strain evidence="1 2">DSM 216</strain>
    </source>
</reference>
<evidence type="ECO:0000313" key="2">
    <source>
        <dbReference type="Proteomes" id="UP000548632"/>
    </source>
</evidence>
<dbReference type="Proteomes" id="UP000548632">
    <property type="component" value="Unassembled WGS sequence"/>
</dbReference>
<gene>
    <name evidence="1" type="ORF">HUK38_09020</name>
</gene>
<keyword evidence="2" id="KW-1185">Reference proteome</keyword>
<dbReference type="EMBL" id="JABVCQ010000017">
    <property type="protein sequence ID" value="MBB1126373.1"/>
    <property type="molecule type" value="Genomic_DNA"/>
</dbReference>
<accession>A0A839HBL6</accession>
<proteinExistence type="predicted"/>
<protein>
    <submittedName>
        <fullName evidence="1">Uncharacterized protein</fullName>
    </submittedName>
</protein>
<dbReference type="RefSeq" id="WP_182583997.1">
    <property type="nucleotide sequence ID" value="NZ_JABVCQ010000017.1"/>
</dbReference>